<accession>A0A2N1MNS8</accession>
<dbReference type="EMBL" id="LLXL01001681">
    <property type="protein sequence ID" value="PKK63297.1"/>
    <property type="molecule type" value="Genomic_DNA"/>
</dbReference>
<organism evidence="1 2">
    <name type="scientific">Rhizophagus irregularis</name>
    <dbReference type="NCBI Taxonomy" id="588596"/>
    <lineage>
        <taxon>Eukaryota</taxon>
        <taxon>Fungi</taxon>
        <taxon>Fungi incertae sedis</taxon>
        <taxon>Mucoromycota</taxon>
        <taxon>Glomeromycotina</taxon>
        <taxon>Glomeromycetes</taxon>
        <taxon>Glomerales</taxon>
        <taxon>Glomeraceae</taxon>
        <taxon>Rhizophagus</taxon>
    </lineage>
</organism>
<reference evidence="1 2" key="1">
    <citation type="submission" date="2016-04" db="EMBL/GenBank/DDBJ databases">
        <title>Genome analyses suggest a sexual origin of heterokaryosis in a supposedly ancient asexual fungus.</title>
        <authorList>
            <person name="Ropars J."/>
            <person name="Sedzielewska K."/>
            <person name="Noel J."/>
            <person name="Charron P."/>
            <person name="Farinelli L."/>
            <person name="Marton T."/>
            <person name="Kruger M."/>
            <person name="Pelin A."/>
            <person name="Brachmann A."/>
            <person name="Corradi N."/>
        </authorList>
    </citation>
    <scope>NUCLEOTIDE SEQUENCE [LARGE SCALE GENOMIC DNA]</scope>
    <source>
        <strain evidence="1 2">C2</strain>
    </source>
</reference>
<evidence type="ECO:0000313" key="2">
    <source>
        <dbReference type="Proteomes" id="UP000233469"/>
    </source>
</evidence>
<dbReference type="VEuPathDB" id="FungiDB:FUN_011034"/>
<dbReference type="Proteomes" id="UP000233469">
    <property type="component" value="Unassembled WGS sequence"/>
</dbReference>
<proteinExistence type="predicted"/>
<sequence length="82" mass="9086">MIFFYLPESPFERARSGSAQRSRSRTFPSASKPMIPSMKVSVISRPTSTPTLPSFSQSANVINVTINYDGDDFKGIRQVELG</sequence>
<dbReference type="AlphaFoldDB" id="A0A2N1MNS8"/>
<reference evidence="1 2" key="2">
    <citation type="submission" date="2017-10" db="EMBL/GenBank/DDBJ databases">
        <title>Extensive intraspecific genome diversity in a model arbuscular mycorrhizal fungus.</title>
        <authorList>
            <person name="Chen E.C.H."/>
            <person name="Morin E."/>
            <person name="Baudet D."/>
            <person name="Noel J."/>
            <person name="Ndikumana S."/>
            <person name="Charron P."/>
            <person name="St-Onge C."/>
            <person name="Giorgi J."/>
            <person name="Grigoriev I.V."/>
            <person name="Roux C."/>
            <person name="Martin F.M."/>
            <person name="Corradi N."/>
        </authorList>
    </citation>
    <scope>NUCLEOTIDE SEQUENCE [LARGE SCALE GENOMIC DNA]</scope>
    <source>
        <strain evidence="1 2">C2</strain>
    </source>
</reference>
<name>A0A2N1MNS8_9GLOM</name>
<comment type="caution">
    <text evidence="1">The sequence shown here is derived from an EMBL/GenBank/DDBJ whole genome shotgun (WGS) entry which is preliminary data.</text>
</comment>
<evidence type="ECO:0000313" key="1">
    <source>
        <dbReference type="EMBL" id="PKK63297.1"/>
    </source>
</evidence>
<protein>
    <submittedName>
        <fullName evidence="1">Uncharacterized protein</fullName>
    </submittedName>
</protein>
<gene>
    <name evidence="1" type="ORF">RhiirC2_789101</name>
</gene>